<comment type="similarity">
    <text evidence="1">Belongs to the short-chain dehydrogenases/reductases (SDR) family.</text>
</comment>
<dbReference type="InterPro" id="IPR036291">
    <property type="entry name" value="NAD(P)-bd_dom_sf"/>
</dbReference>
<dbReference type="CDD" id="cd05233">
    <property type="entry name" value="SDR_c"/>
    <property type="match status" value="1"/>
</dbReference>
<organism evidence="3 4">
    <name type="scientific">Streptomyces himalayensis subsp. himalayensis</name>
    <dbReference type="NCBI Taxonomy" id="2756131"/>
    <lineage>
        <taxon>Bacteria</taxon>
        <taxon>Bacillati</taxon>
        <taxon>Actinomycetota</taxon>
        <taxon>Actinomycetes</taxon>
        <taxon>Kitasatosporales</taxon>
        <taxon>Streptomycetaceae</taxon>
        <taxon>Streptomyces</taxon>
        <taxon>Streptomyces himalayensis</taxon>
    </lineage>
</organism>
<reference evidence="3 4" key="1">
    <citation type="submission" date="2020-07" db="EMBL/GenBank/DDBJ databases">
        <title>Streptomyces isolated from Indian soil.</title>
        <authorList>
            <person name="Mandal S."/>
            <person name="Maiti P.K."/>
        </authorList>
    </citation>
    <scope>NUCLEOTIDE SEQUENCE [LARGE SCALE GENOMIC DNA]</scope>
    <source>
        <strain evidence="3 4">PSKA28</strain>
    </source>
</reference>
<dbReference type="InterPro" id="IPR020904">
    <property type="entry name" value="Sc_DH/Rdtase_CS"/>
</dbReference>
<dbReference type="Gene3D" id="3.40.50.720">
    <property type="entry name" value="NAD(P)-binding Rossmann-like Domain"/>
    <property type="match status" value="1"/>
</dbReference>
<dbReference type="RefSeq" id="WP_181662272.1">
    <property type="nucleotide sequence ID" value="NZ_JACEHE010000044.1"/>
</dbReference>
<comment type="caution">
    <text evidence="3">The sequence shown here is derived from an EMBL/GenBank/DDBJ whole genome shotgun (WGS) entry which is preliminary data.</text>
</comment>
<dbReference type="AlphaFoldDB" id="A0A7W0DU64"/>
<evidence type="ECO:0000313" key="4">
    <source>
        <dbReference type="Proteomes" id="UP000545761"/>
    </source>
</evidence>
<dbReference type="Proteomes" id="UP000545761">
    <property type="component" value="Unassembled WGS sequence"/>
</dbReference>
<evidence type="ECO:0000313" key="3">
    <source>
        <dbReference type="EMBL" id="MBA2951356.1"/>
    </source>
</evidence>
<dbReference type="PRINTS" id="PR00081">
    <property type="entry name" value="GDHRDH"/>
</dbReference>
<dbReference type="Pfam" id="PF13561">
    <property type="entry name" value="adh_short_C2"/>
    <property type="match status" value="1"/>
</dbReference>
<keyword evidence="2" id="KW-0560">Oxidoreductase</keyword>
<evidence type="ECO:0000256" key="1">
    <source>
        <dbReference type="ARBA" id="ARBA00006484"/>
    </source>
</evidence>
<name>A0A7W0DU64_9ACTN</name>
<dbReference type="GO" id="GO:0016616">
    <property type="term" value="F:oxidoreductase activity, acting on the CH-OH group of donors, NAD or NADP as acceptor"/>
    <property type="evidence" value="ECO:0007669"/>
    <property type="project" value="TreeGrafter"/>
</dbReference>
<protein>
    <submittedName>
        <fullName evidence="3">SDR family oxidoreductase</fullName>
    </submittedName>
</protein>
<dbReference type="EMBL" id="JACEHE010000044">
    <property type="protein sequence ID" value="MBA2951356.1"/>
    <property type="molecule type" value="Genomic_DNA"/>
</dbReference>
<sequence>MSSTLDRLRLDGKVAVVTGGAGAIGQVYGRALAEAGAAVVLADLNGEGAESAASALASDGLHALGVQVDITDRASAADMAKKTAAAFGGIDILVNNAALMAEIPQVDILDLPMDWFDRVMRVNVFGAVVCAGAVKASMAERGGGRIINQVSAGAFMGGGVYGISKLALVNLTVGLARSLGPLGINVNAIAPGLVENEPGLRSLPADHPARAALAASIPGKKSAPAEDLLGTLLLLASPAGEWINGQAISVDGGWVTRL</sequence>
<dbReference type="PROSITE" id="PS00061">
    <property type="entry name" value="ADH_SHORT"/>
    <property type="match status" value="1"/>
</dbReference>
<dbReference type="PRINTS" id="PR00080">
    <property type="entry name" value="SDRFAMILY"/>
</dbReference>
<evidence type="ECO:0000256" key="2">
    <source>
        <dbReference type="ARBA" id="ARBA00023002"/>
    </source>
</evidence>
<accession>A0A7W0DU64</accession>
<dbReference type="SUPFAM" id="SSF51735">
    <property type="entry name" value="NAD(P)-binding Rossmann-fold domains"/>
    <property type="match status" value="1"/>
</dbReference>
<proteinExistence type="inferred from homology"/>
<gene>
    <name evidence="3" type="ORF">H1D24_37815</name>
</gene>
<dbReference type="GO" id="GO:0030497">
    <property type="term" value="P:fatty acid elongation"/>
    <property type="evidence" value="ECO:0007669"/>
    <property type="project" value="TreeGrafter"/>
</dbReference>
<dbReference type="FunFam" id="3.40.50.720:FF:000084">
    <property type="entry name" value="Short-chain dehydrogenase reductase"/>
    <property type="match status" value="1"/>
</dbReference>
<dbReference type="PANTHER" id="PTHR42760">
    <property type="entry name" value="SHORT-CHAIN DEHYDROGENASES/REDUCTASES FAMILY MEMBER"/>
    <property type="match status" value="1"/>
</dbReference>
<dbReference type="PANTHER" id="PTHR42760:SF40">
    <property type="entry name" value="3-OXOACYL-[ACYL-CARRIER-PROTEIN] REDUCTASE, CHLOROPLASTIC"/>
    <property type="match status" value="1"/>
</dbReference>
<dbReference type="InterPro" id="IPR002347">
    <property type="entry name" value="SDR_fam"/>
</dbReference>